<sequence>MDVFGSGQEFLHDISERFGRLMLICHGFDSGMHCKRAENPQYGQQDRNRPEVQHLHDQ</sequence>
<accession>A0A0M6ZMV0</accession>
<keyword evidence="3" id="KW-1185">Reference proteome</keyword>
<evidence type="ECO:0000313" key="3">
    <source>
        <dbReference type="Proteomes" id="UP000049983"/>
    </source>
</evidence>
<organism evidence="2 3">
    <name type="scientific">Roseibium album</name>
    <dbReference type="NCBI Taxonomy" id="311410"/>
    <lineage>
        <taxon>Bacteria</taxon>
        <taxon>Pseudomonadati</taxon>
        <taxon>Pseudomonadota</taxon>
        <taxon>Alphaproteobacteria</taxon>
        <taxon>Hyphomicrobiales</taxon>
        <taxon>Stappiaceae</taxon>
        <taxon>Roseibium</taxon>
    </lineage>
</organism>
<evidence type="ECO:0000256" key="1">
    <source>
        <dbReference type="SAM" id="MobiDB-lite"/>
    </source>
</evidence>
<dbReference type="STRING" id="311410.LA5095_05632"/>
<dbReference type="Proteomes" id="UP000049983">
    <property type="component" value="Unassembled WGS sequence"/>
</dbReference>
<gene>
    <name evidence="2" type="ORF">LA5096_01901</name>
</gene>
<reference evidence="3" key="1">
    <citation type="submission" date="2015-07" db="EMBL/GenBank/DDBJ databases">
        <authorList>
            <person name="Rodrigo-Torres Lidia"/>
            <person name="Arahal R.David."/>
        </authorList>
    </citation>
    <scope>NUCLEOTIDE SEQUENCE [LARGE SCALE GENOMIC DNA]</scope>
    <source>
        <strain evidence="3">CECT 5096</strain>
    </source>
</reference>
<feature type="region of interest" description="Disordered" evidence="1">
    <location>
        <begin position="35"/>
        <end position="58"/>
    </location>
</feature>
<proteinExistence type="predicted"/>
<dbReference type="EMBL" id="CXWC01000004">
    <property type="protein sequence ID" value="CTQ68768.1"/>
    <property type="molecule type" value="Genomic_DNA"/>
</dbReference>
<dbReference type="AlphaFoldDB" id="A0A0M6ZMV0"/>
<name>A0A0M6ZMV0_9HYPH</name>
<feature type="compositionally biased region" description="Basic and acidic residues" evidence="1">
    <location>
        <begin position="46"/>
        <end position="58"/>
    </location>
</feature>
<evidence type="ECO:0000313" key="2">
    <source>
        <dbReference type="EMBL" id="CTQ68768.1"/>
    </source>
</evidence>
<protein>
    <submittedName>
        <fullName evidence="2">Uncharacterized protein</fullName>
    </submittedName>
</protein>